<sequence length="226" mass="26723">MKSKKERVVEMNYVVTNDKLYIRLSSDGSPVTCSKRNAQVFEKDKADNILKNLPKVLKNFRFKVKPVPQSEQEVPQNKTKTDNVQSEEKKYIRKDSYIPCDEVVQWIEKSRQCSEFVEDATRRRAVLHKKLANVDRELSNCMHQIELEKWKSGCDGYKLYKLEKEILEKRRQIKDELVIIQSVLDNTKCTIGIKNIEKTFNRLGTRRFEIRIIEDDDFFDELQPDS</sequence>
<protein>
    <submittedName>
        <fullName evidence="1">Uncharacterized protein</fullName>
    </submittedName>
</protein>
<reference evidence="1 2" key="1">
    <citation type="submission" date="2007-04" db="EMBL/GenBank/DDBJ databases">
        <authorList>
            <person name="Fulton L."/>
            <person name="Clifton S."/>
            <person name="Fulton B."/>
            <person name="Xu J."/>
            <person name="Minx P."/>
            <person name="Pepin K.H."/>
            <person name="Johnson M."/>
            <person name="Thiruvilangam P."/>
            <person name="Bhonagiri V."/>
            <person name="Nash W.E."/>
            <person name="Mardis E.R."/>
            <person name="Wilson R.K."/>
        </authorList>
    </citation>
    <scope>NUCLEOTIDE SEQUENCE [LARGE SCALE GENOMIC DNA]</scope>
    <source>
        <strain evidence="1 2">ATCC 29149</strain>
    </source>
</reference>
<reference evidence="1 2" key="2">
    <citation type="submission" date="2007-06" db="EMBL/GenBank/DDBJ databases">
        <title>Draft genome sequence of Ruminococcus gnavus (ATCC 29149).</title>
        <authorList>
            <person name="Sudarsanam P."/>
            <person name="Ley R."/>
            <person name="Guruge J."/>
            <person name="Turnbaugh P.J."/>
            <person name="Mahowald M."/>
            <person name="Liep D."/>
            <person name="Gordon J."/>
        </authorList>
    </citation>
    <scope>NUCLEOTIDE SEQUENCE [LARGE SCALE GENOMIC DNA]</scope>
    <source>
        <strain evidence="1 2">ATCC 29149</strain>
    </source>
</reference>
<proteinExistence type="predicted"/>
<gene>
    <name evidence="1" type="ORF">RUMGNA_00026</name>
</gene>
<dbReference type="EMBL" id="AAYG02000001">
    <property type="protein sequence ID" value="EDN79515.1"/>
    <property type="molecule type" value="Genomic_DNA"/>
</dbReference>
<accession>A7AXL4</accession>
<dbReference type="Proteomes" id="UP000004410">
    <property type="component" value="Unassembled WGS sequence"/>
</dbReference>
<evidence type="ECO:0000313" key="1">
    <source>
        <dbReference type="EMBL" id="EDN79515.1"/>
    </source>
</evidence>
<evidence type="ECO:0000313" key="2">
    <source>
        <dbReference type="Proteomes" id="UP000004410"/>
    </source>
</evidence>
<organism evidence="1 2">
    <name type="scientific">Mediterraneibacter gnavus (strain ATCC 29149 / DSM 114966 / JCM 6515 / VPI C7-9)</name>
    <name type="common">Ruminococcus gnavus</name>
    <dbReference type="NCBI Taxonomy" id="411470"/>
    <lineage>
        <taxon>Bacteria</taxon>
        <taxon>Bacillati</taxon>
        <taxon>Bacillota</taxon>
        <taxon>Clostridia</taxon>
        <taxon>Lachnospirales</taxon>
        <taxon>Lachnospiraceae</taxon>
        <taxon>Mediterraneibacter</taxon>
    </lineage>
</organism>
<dbReference type="PaxDb" id="411470-RUMGNA_00026"/>
<dbReference type="AlphaFoldDB" id="A7AXL4"/>
<comment type="caution">
    <text evidence="1">The sequence shown here is derived from an EMBL/GenBank/DDBJ whole genome shotgun (WGS) entry which is preliminary data.</text>
</comment>
<name>A7AXL4_MEDG7</name>